<dbReference type="EMBL" id="JACHVS010000002">
    <property type="protein sequence ID" value="MBB2996703.1"/>
    <property type="molecule type" value="Genomic_DNA"/>
</dbReference>
<name>A0A839QM74_9MICC</name>
<dbReference type="RefSeq" id="WP_183512267.1">
    <property type="nucleotide sequence ID" value="NZ_BAABGK010000030.1"/>
</dbReference>
<sequence>MAIIRTYMRDEESVLHFREAWYETFEDEELGQFVVNHGVVGHMSKTEEAKDVDDETAATLLAAFGEQCTEDGFAALTPEEQHWVVIQYALKSDDGTERDRRLRDTAIEALTGHLAWRGLGTVESSDFAPRKLNIRILSPEVNKCVSAIKTCLREGKFDFTKLTIAAAPYGDPEAFKQKHPMPAKGTFSLL</sequence>
<dbReference type="AlphaFoldDB" id="A0A839QM74"/>
<evidence type="ECO:0000313" key="1">
    <source>
        <dbReference type="EMBL" id="MBB2996703.1"/>
    </source>
</evidence>
<evidence type="ECO:0000313" key="2">
    <source>
        <dbReference type="Proteomes" id="UP000523000"/>
    </source>
</evidence>
<gene>
    <name evidence="1" type="ORF">E9229_002950</name>
</gene>
<comment type="caution">
    <text evidence="1">The sequence shown here is derived from an EMBL/GenBank/DDBJ whole genome shotgun (WGS) entry which is preliminary data.</text>
</comment>
<accession>A0A839QM74</accession>
<dbReference type="Proteomes" id="UP000523000">
    <property type="component" value="Unassembled WGS sequence"/>
</dbReference>
<organism evidence="1 2">
    <name type="scientific">Paeniglutamicibacter cryotolerans</name>
    <dbReference type="NCBI Taxonomy" id="670079"/>
    <lineage>
        <taxon>Bacteria</taxon>
        <taxon>Bacillati</taxon>
        <taxon>Actinomycetota</taxon>
        <taxon>Actinomycetes</taxon>
        <taxon>Micrococcales</taxon>
        <taxon>Micrococcaceae</taxon>
        <taxon>Paeniglutamicibacter</taxon>
    </lineage>
</organism>
<reference evidence="1 2" key="1">
    <citation type="submission" date="2020-08" db="EMBL/GenBank/DDBJ databases">
        <title>Sequencing the genomes of 1000 actinobacteria strains.</title>
        <authorList>
            <person name="Klenk H.-P."/>
        </authorList>
    </citation>
    <scope>NUCLEOTIDE SEQUENCE [LARGE SCALE GENOMIC DNA]</scope>
    <source>
        <strain evidence="1 2">DSM 22826</strain>
    </source>
</reference>
<proteinExistence type="predicted"/>
<keyword evidence="2" id="KW-1185">Reference proteome</keyword>
<protein>
    <submittedName>
        <fullName evidence="1">Uncharacterized protein</fullName>
    </submittedName>
</protein>